<dbReference type="PANTHER" id="PTHR34313:SF2">
    <property type="entry name" value="ENDOGENOUS RETROVIRUS GROUP K MEMBER 21 ENV POLYPROTEIN-LIKE"/>
    <property type="match status" value="1"/>
</dbReference>
<keyword evidence="2" id="KW-0472">Membrane</keyword>
<keyword evidence="5" id="KW-1185">Reference proteome</keyword>
<keyword evidence="2" id="KW-1133">Transmembrane helix</keyword>
<accession>A0A4W2E365</accession>
<reference evidence="4" key="3">
    <citation type="submission" date="2025-09" db="UniProtKB">
        <authorList>
            <consortium name="Ensembl"/>
        </authorList>
    </citation>
    <scope>IDENTIFICATION</scope>
</reference>
<sequence length="434" mass="49790">MGFKTLPICFGSHPLCMTIFPQWWAYSANNGTALHLGMFATASFLLNGTKRHYPGQIANYLNSLFQPEEPSCHIVSWRRKQAIQPLHWCDCRGQFGKVSIIQQNHTNHTFKFVDWGPHGLFVNCSEEQEEHHNCSWFNRSSIGGFHKSKTSSWTDKNILLNWYNRGLSSPRPRIVVPIVGPKQWHIWKIPAALEHFANVYGTMGVFRPSNYTFLYNSTGYMQSCVHLPYLFIVGHFDIDLSAKIVNCTACALYTCLNHTISYHDASIALVKQRSELWLPVNLTDSVFLSVLLKTGLRQSKHIIGWIIAGILSLISIMTVGTLSGMALHNSIQNHDFITAWHKDSHDLWTRQAQIDQQLQTRISELQTLVIHLGDQVQQLTFQTRICCHWNFTSFCLTNMPYNSTEYPWDKVKAHLQDLTDNSSFRHQFVETTSC</sequence>
<evidence type="ECO:0000256" key="2">
    <source>
        <dbReference type="SAM" id="Phobius"/>
    </source>
</evidence>
<evidence type="ECO:0000256" key="1">
    <source>
        <dbReference type="ARBA" id="ARBA00004328"/>
    </source>
</evidence>
<dbReference type="Proteomes" id="UP000314981">
    <property type="component" value="Chromosome 16"/>
</dbReference>
<dbReference type="InterPro" id="IPR051255">
    <property type="entry name" value="Retroviral_env_glycoprotein"/>
</dbReference>
<dbReference type="Ensembl" id="ENSBIXT00000044737.1">
    <property type="protein sequence ID" value="ENSBIXP00000033326.1"/>
    <property type="gene ID" value="ENSBIXG00000002459.1"/>
</dbReference>
<feature type="transmembrane region" description="Helical" evidence="2">
    <location>
        <begin position="302"/>
        <end position="327"/>
    </location>
</feature>
<organism evidence="4 5">
    <name type="scientific">Bos indicus x Bos taurus</name>
    <name type="common">Hybrid cattle</name>
    <dbReference type="NCBI Taxonomy" id="30522"/>
    <lineage>
        <taxon>Eukaryota</taxon>
        <taxon>Metazoa</taxon>
        <taxon>Chordata</taxon>
        <taxon>Craniata</taxon>
        <taxon>Vertebrata</taxon>
        <taxon>Euteleostomi</taxon>
        <taxon>Mammalia</taxon>
        <taxon>Eutheria</taxon>
        <taxon>Laurasiatheria</taxon>
        <taxon>Artiodactyla</taxon>
        <taxon>Ruminantia</taxon>
        <taxon>Pecora</taxon>
        <taxon>Bovidae</taxon>
        <taxon>Bovinae</taxon>
        <taxon>Bos</taxon>
    </lineage>
</organism>
<evidence type="ECO:0000259" key="3">
    <source>
        <dbReference type="Pfam" id="PF00517"/>
    </source>
</evidence>
<dbReference type="GO" id="GO:0005198">
    <property type="term" value="F:structural molecule activity"/>
    <property type="evidence" value="ECO:0007669"/>
    <property type="project" value="InterPro"/>
</dbReference>
<keyword evidence="2" id="KW-0812">Transmembrane</keyword>
<evidence type="ECO:0000313" key="4">
    <source>
        <dbReference type="Ensembl" id="ENSBIXP00000033326.1"/>
    </source>
</evidence>
<comment type="subcellular location">
    <subcellularLocation>
        <location evidence="1">Virion</location>
    </subcellularLocation>
</comment>
<dbReference type="OMA" id="WAYSANN"/>
<dbReference type="InterPro" id="IPR000328">
    <property type="entry name" value="GP41-like"/>
</dbReference>
<proteinExistence type="predicted"/>
<reference evidence="4" key="2">
    <citation type="submission" date="2025-08" db="UniProtKB">
        <authorList>
            <consortium name="Ensembl"/>
        </authorList>
    </citation>
    <scope>IDENTIFICATION</scope>
</reference>
<reference evidence="4 5" key="1">
    <citation type="submission" date="2018-11" db="EMBL/GenBank/DDBJ databases">
        <title>Haplotype-resolved cattle genomes.</title>
        <authorList>
            <person name="Low W.Y."/>
            <person name="Tearle R."/>
            <person name="Bickhart D.M."/>
            <person name="Rosen B.D."/>
            <person name="Koren S."/>
            <person name="Rhie A."/>
            <person name="Hiendleder S."/>
            <person name="Phillippy A.M."/>
            <person name="Smith T.P.L."/>
            <person name="Williams J.L."/>
        </authorList>
    </citation>
    <scope>NUCLEOTIDE SEQUENCE [LARGE SCALE GENOMIC DNA]</scope>
</reference>
<dbReference type="AlphaFoldDB" id="A0A4W2E365"/>
<feature type="domain" description="Retroviral envelope protein GP41-like" evidence="3">
    <location>
        <begin position="325"/>
        <end position="425"/>
    </location>
</feature>
<dbReference type="Pfam" id="PF00517">
    <property type="entry name" value="GP41"/>
    <property type="match status" value="1"/>
</dbReference>
<name>A0A4W2E365_BOBOX</name>
<evidence type="ECO:0000313" key="5">
    <source>
        <dbReference type="Proteomes" id="UP000314981"/>
    </source>
</evidence>
<protein>
    <recommendedName>
        <fullName evidence="3">Retroviral envelope protein GP41-like domain-containing protein</fullName>
    </recommendedName>
</protein>
<dbReference type="PANTHER" id="PTHR34313">
    <property type="entry name" value="ENDOGENOUS RETROVIRUS GROUP K MEMBER 113 ENV POLYPROTEIN-RELATED"/>
    <property type="match status" value="1"/>
</dbReference>